<evidence type="ECO:0000313" key="2">
    <source>
        <dbReference type="Proteomes" id="UP001153069"/>
    </source>
</evidence>
<dbReference type="EMBL" id="CAICTM010000942">
    <property type="protein sequence ID" value="CAB9518550.1"/>
    <property type="molecule type" value="Genomic_DNA"/>
</dbReference>
<evidence type="ECO:0000313" key="1">
    <source>
        <dbReference type="EMBL" id="CAB9518550.1"/>
    </source>
</evidence>
<proteinExistence type="predicted"/>
<comment type="caution">
    <text evidence="1">The sequence shown here is derived from an EMBL/GenBank/DDBJ whole genome shotgun (WGS) entry which is preliminary data.</text>
</comment>
<dbReference type="Proteomes" id="UP001153069">
    <property type="component" value="Unassembled WGS sequence"/>
</dbReference>
<name>A0A9N8EDT5_9STRA</name>
<keyword evidence="2" id="KW-1185">Reference proteome</keyword>
<dbReference type="AlphaFoldDB" id="A0A9N8EDT5"/>
<reference evidence="1" key="1">
    <citation type="submission" date="2020-06" db="EMBL/GenBank/DDBJ databases">
        <authorList>
            <consortium name="Plant Systems Biology data submission"/>
        </authorList>
    </citation>
    <scope>NUCLEOTIDE SEQUENCE</scope>
    <source>
        <strain evidence="1">D6</strain>
    </source>
</reference>
<accession>A0A9N8EDT5</accession>
<organism evidence="1 2">
    <name type="scientific">Seminavis robusta</name>
    <dbReference type="NCBI Taxonomy" id="568900"/>
    <lineage>
        <taxon>Eukaryota</taxon>
        <taxon>Sar</taxon>
        <taxon>Stramenopiles</taxon>
        <taxon>Ochrophyta</taxon>
        <taxon>Bacillariophyta</taxon>
        <taxon>Bacillariophyceae</taxon>
        <taxon>Bacillariophycidae</taxon>
        <taxon>Naviculales</taxon>
        <taxon>Naviculaceae</taxon>
        <taxon>Seminavis</taxon>
    </lineage>
</organism>
<gene>
    <name evidence="1" type="ORF">SEMRO_944_G222980.1</name>
</gene>
<protein>
    <submittedName>
        <fullName evidence="1">Uncharacterized protein</fullName>
    </submittedName>
</protein>
<sequence length="243" mass="27270">MMEEEERLLLQEEQGKYRALVESCLHSPYYRPSDFQSLSINGKPKLIVASWLDEGGKAAGSALSRFVLGTEYLAGTTELAISELYAPYLDGVFYWVATGRLVGLEQCAQYTASSLRTHMLQLYAIADYFGLTLLTKIIVNRWWPTRAGYGRTLSTANSGVVTLLLPSERGSFGFIKDNQTNEEVWFSLDTSSEINSVLSNIQGLEIFSECRFDIREMAPCKRGKQPKCWQTDAKAINIHVLAK</sequence>